<gene>
    <name evidence="2" type="ORF">QEZ40_003244</name>
</gene>
<accession>A0ABT7GXD9</accession>
<dbReference type="PANTHER" id="PTHR43798">
    <property type="entry name" value="MONOACYLGLYCEROL LIPASE"/>
    <property type="match status" value="1"/>
</dbReference>
<dbReference type="GO" id="GO:0016787">
    <property type="term" value="F:hydrolase activity"/>
    <property type="evidence" value="ECO:0007669"/>
    <property type="project" value="UniProtKB-KW"/>
</dbReference>
<dbReference type="InterPro" id="IPR000073">
    <property type="entry name" value="AB_hydrolase_1"/>
</dbReference>
<name>A0ABT7GXD9_9ACTN</name>
<evidence type="ECO:0000259" key="1">
    <source>
        <dbReference type="Pfam" id="PF12697"/>
    </source>
</evidence>
<dbReference type="InterPro" id="IPR050266">
    <property type="entry name" value="AB_hydrolase_sf"/>
</dbReference>
<reference evidence="2 3" key="1">
    <citation type="submission" date="2023-05" db="EMBL/GenBank/DDBJ databases">
        <title>Sequencing and Assembly of Streptomyces sp. NP73.</title>
        <authorList>
            <person name="Konwar A.N."/>
            <person name="Saikia K."/>
            <person name="Thakur D."/>
        </authorList>
    </citation>
    <scope>NUCLEOTIDE SEQUENCE [LARGE SCALE GENOMIC DNA]</scope>
    <source>
        <strain evidence="2 3">NP73</strain>
    </source>
</reference>
<sequence length="291" mass="30103">MNTRFVNTRFVRVDGIPLHVVVEGAGPPVVLSAGLAMAWFDWDPVAALLVARGRTVIRFDRPGHGLSAPADGPSGAAAEAHRIAGLLDALGPGTAPVTAPVTVVGHSIAGFHAEAFARLYPERTAALVLVDSSVEEAPRALLPAAVRTGAARALGRAVTAAGLPAALGPALRGAAVRASRAGRAADPAARDLVRRCYRTGRVWRGALLENSRYPDTAAELLALRAEHPLKAPATVLAGHDGPPGGPAPRWLGRQAALADALGARFEVARPAGHLVMLDRPHQVARAVLRTA</sequence>
<protein>
    <submittedName>
        <fullName evidence="2">Alpha/beta hydrolase</fullName>
    </submittedName>
</protein>
<feature type="domain" description="AB hydrolase-1" evidence="1">
    <location>
        <begin position="29"/>
        <end position="286"/>
    </location>
</feature>
<dbReference type="Proteomes" id="UP001223390">
    <property type="component" value="Unassembled WGS sequence"/>
</dbReference>
<dbReference type="RefSeq" id="WP_285344017.1">
    <property type="nucleotide sequence ID" value="NZ_JASITI010000028.1"/>
</dbReference>
<comment type="caution">
    <text evidence="2">The sequence shown here is derived from an EMBL/GenBank/DDBJ whole genome shotgun (WGS) entry which is preliminary data.</text>
</comment>
<keyword evidence="2" id="KW-0378">Hydrolase</keyword>
<dbReference type="Pfam" id="PF12697">
    <property type="entry name" value="Abhydrolase_6"/>
    <property type="match status" value="1"/>
</dbReference>
<organism evidence="2 3">
    <name type="scientific">Streptomyces katrae</name>
    <dbReference type="NCBI Taxonomy" id="68223"/>
    <lineage>
        <taxon>Bacteria</taxon>
        <taxon>Bacillati</taxon>
        <taxon>Actinomycetota</taxon>
        <taxon>Actinomycetes</taxon>
        <taxon>Kitasatosporales</taxon>
        <taxon>Streptomycetaceae</taxon>
        <taxon>Streptomyces</taxon>
    </lineage>
</organism>
<dbReference type="InterPro" id="IPR029058">
    <property type="entry name" value="AB_hydrolase_fold"/>
</dbReference>
<proteinExistence type="predicted"/>
<dbReference type="PANTHER" id="PTHR43798:SF33">
    <property type="entry name" value="HYDROLASE, PUTATIVE (AFU_ORTHOLOGUE AFUA_2G14860)-RELATED"/>
    <property type="match status" value="1"/>
</dbReference>
<evidence type="ECO:0000313" key="2">
    <source>
        <dbReference type="EMBL" id="MDK9498293.1"/>
    </source>
</evidence>
<dbReference type="Gene3D" id="3.40.50.1820">
    <property type="entry name" value="alpha/beta hydrolase"/>
    <property type="match status" value="1"/>
</dbReference>
<dbReference type="EMBL" id="JASITI010000028">
    <property type="protein sequence ID" value="MDK9498293.1"/>
    <property type="molecule type" value="Genomic_DNA"/>
</dbReference>
<evidence type="ECO:0000313" key="3">
    <source>
        <dbReference type="Proteomes" id="UP001223390"/>
    </source>
</evidence>
<dbReference type="PRINTS" id="PR00111">
    <property type="entry name" value="ABHYDROLASE"/>
</dbReference>
<dbReference type="SUPFAM" id="SSF53474">
    <property type="entry name" value="alpha/beta-Hydrolases"/>
    <property type="match status" value="1"/>
</dbReference>
<keyword evidence="3" id="KW-1185">Reference proteome</keyword>